<organism evidence="2 3">
    <name type="scientific">Hyaloscypha hepaticicola</name>
    <dbReference type="NCBI Taxonomy" id="2082293"/>
    <lineage>
        <taxon>Eukaryota</taxon>
        <taxon>Fungi</taxon>
        <taxon>Dikarya</taxon>
        <taxon>Ascomycota</taxon>
        <taxon>Pezizomycotina</taxon>
        <taxon>Leotiomycetes</taxon>
        <taxon>Helotiales</taxon>
        <taxon>Hyaloscyphaceae</taxon>
        <taxon>Hyaloscypha</taxon>
    </lineage>
</organism>
<keyword evidence="3" id="KW-1185">Reference proteome</keyword>
<name>A0A2J6PE81_9HELO</name>
<proteinExistence type="predicted"/>
<protein>
    <submittedName>
        <fullName evidence="2">Uncharacterized protein</fullName>
    </submittedName>
</protein>
<dbReference type="AlphaFoldDB" id="A0A2J6PE81"/>
<dbReference type="EMBL" id="KZ613552">
    <property type="protein sequence ID" value="PMD12365.1"/>
    <property type="molecule type" value="Genomic_DNA"/>
</dbReference>
<evidence type="ECO:0000256" key="1">
    <source>
        <dbReference type="SAM" id="MobiDB-lite"/>
    </source>
</evidence>
<evidence type="ECO:0000313" key="2">
    <source>
        <dbReference type="EMBL" id="PMD12365.1"/>
    </source>
</evidence>
<feature type="region of interest" description="Disordered" evidence="1">
    <location>
        <begin position="1"/>
        <end position="44"/>
    </location>
</feature>
<dbReference type="Proteomes" id="UP000235672">
    <property type="component" value="Unassembled WGS sequence"/>
</dbReference>
<gene>
    <name evidence="2" type="ORF">NA56DRAFT_485991</name>
</gene>
<sequence>MAVKSHPRGVTHASDQKRGGGQARKGNRTTPGPMPQRGEPFTSSNTSAICQKAVSMLQEHIPGQYPLWRVIPPRAKKVVPSMIVETDCGESLIVQAFGTSLLVINRIISRYPRLKLIKFVGRDLSTPSRVGLAGLVSNKSRFLSVRRFQARAKRHRAGSQEPQVETTC</sequence>
<evidence type="ECO:0000313" key="3">
    <source>
        <dbReference type="Proteomes" id="UP000235672"/>
    </source>
</evidence>
<reference evidence="2 3" key="1">
    <citation type="submission" date="2016-05" db="EMBL/GenBank/DDBJ databases">
        <title>A degradative enzymes factory behind the ericoid mycorrhizal symbiosis.</title>
        <authorList>
            <consortium name="DOE Joint Genome Institute"/>
            <person name="Martino E."/>
            <person name="Morin E."/>
            <person name="Grelet G."/>
            <person name="Kuo A."/>
            <person name="Kohler A."/>
            <person name="Daghino S."/>
            <person name="Barry K."/>
            <person name="Choi C."/>
            <person name="Cichocki N."/>
            <person name="Clum A."/>
            <person name="Copeland A."/>
            <person name="Hainaut M."/>
            <person name="Haridas S."/>
            <person name="Labutti K."/>
            <person name="Lindquist E."/>
            <person name="Lipzen A."/>
            <person name="Khouja H.-R."/>
            <person name="Murat C."/>
            <person name="Ohm R."/>
            <person name="Olson A."/>
            <person name="Spatafora J."/>
            <person name="Veneault-Fourrey C."/>
            <person name="Henrissat B."/>
            <person name="Grigoriev I."/>
            <person name="Martin F."/>
            <person name="Perotto S."/>
        </authorList>
    </citation>
    <scope>NUCLEOTIDE SEQUENCE [LARGE SCALE GENOMIC DNA]</scope>
    <source>
        <strain evidence="2 3">UAMH 7357</strain>
    </source>
</reference>
<accession>A0A2J6PE81</accession>